<evidence type="ECO:0000313" key="2">
    <source>
        <dbReference type="Proteomes" id="UP000327085"/>
    </source>
</evidence>
<dbReference type="InParanoid" id="A0A5E4FS27"/>
<dbReference type="Proteomes" id="UP000327085">
    <property type="component" value="Chromosome 3"/>
</dbReference>
<proteinExistence type="predicted"/>
<evidence type="ECO:0000313" key="1">
    <source>
        <dbReference type="EMBL" id="VVA30305.1"/>
    </source>
</evidence>
<gene>
    <name evidence="1" type="ORF">ALMOND_2B008711</name>
</gene>
<protein>
    <submittedName>
        <fullName evidence="1">Uncharacterized protein</fullName>
    </submittedName>
</protein>
<accession>A0A5E4FS27</accession>
<sequence length="124" mass="13602">MPMLHGLFKGFYLSQKVGFDSAFLSGCLQPRHDGRRSRACSAIKDGANLLVLKTRQAQLRHEVNDQGTISAFGKPIISCTHIREKAMPWETATSPGEYASKELERFLQDTFPKAESAGGAKGTC</sequence>
<dbReference type="AlphaFoldDB" id="A0A5E4FS27"/>
<dbReference type="Gramene" id="VVA30305">
    <property type="protein sequence ID" value="VVA30305"/>
    <property type="gene ID" value="Prudul26B008711"/>
</dbReference>
<organism evidence="1 2">
    <name type="scientific">Prunus dulcis</name>
    <name type="common">Almond</name>
    <name type="synonym">Amygdalus dulcis</name>
    <dbReference type="NCBI Taxonomy" id="3755"/>
    <lineage>
        <taxon>Eukaryota</taxon>
        <taxon>Viridiplantae</taxon>
        <taxon>Streptophyta</taxon>
        <taxon>Embryophyta</taxon>
        <taxon>Tracheophyta</taxon>
        <taxon>Spermatophyta</taxon>
        <taxon>Magnoliopsida</taxon>
        <taxon>eudicotyledons</taxon>
        <taxon>Gunneridae</taxon>
        <taxon>Pentapetalae</taxon>
        <taxon>rosids</taxon>
        <taxon>fabids</taxon>
        <taxon>Rosales</taxon>
        <taxon>Rosaceae</taxon>
        <taxon>Amygdaloideae</taxon>
        <taxon>Amygdaleae</taxon>
        <taxon>Prunus</taxon>
    </lineage>
</organism>
<dbReference type="EMBL" id="CABIKO010000186">
    <property type="protein sequence ID" value="VVA30305.1"/>
    <property type="molecule type" value="Genomic_DNA"/>
</dbReference>
<reference evidence="2" key="1">
    <citation type="journal article" date="2020" name="Plant J.">
        <title>Transposons played a major role in the diversification between the closely related almond and peach genomes: results from the almond genome sequence.</title>
        <authorList>
            <person name="Alioto T."/>
            <person name="Alexiou K.G."/>
            <person name="Bardil A."/>
            <person name="Barteri F."/>
            <person name="Castanera R."/>
            <person name="Cruz F."/>
            <person name="Dhingra A."/>
            <person name="Duval H."/>
            <person name="Fernandez I Marti A."/>
            <person name="Frias L."/>
            <person name="Galan B."/>
            <person name="Garcia J.L."/>
            <person name="Howad W."/>
            <person name="Gomez-Garrido J."/>
            <person name="Gut M."/>
            <person name="Julca I."/>
            <person name="Morata J."/>
            <person name="Puigdomenech P."/>
            <person name="Ribeca P."/>
            <person name="Rubio Cabetas M.J."/>
            <person name="Vlasova A."/>
            <person name="Wirthensohn M."/>
            <person name="Garcia-Mas J."/>
            <person name="Gabaldon T."/>
            <person name="Casacuberta J.M."/>
            <person name="Arus P."/>
        </authorList>
    </citation>
    <scope>NUCLEOTIDE SEQUENCE [LARGE SCALE GENOMIC DNA]</scope>
    <source>
        <strain evidence="2">cv. Texas</strain>
    </source>
</reference>
<name>A0A5E4FS27_PRUDU</name>